<dbReference type="Pfam" id="PF00005">
    <property type="entry name" value="ABC_tran"/>
    <property type="match status" value="2"/>
</dbReference>
<dbReference type="PROSITE" id="PS00211">
    <property type="entry name" value="ABC_TRANSPORTER_1"/>
    <property type="match status" value="2"/>
</dbReference>
<dbReference type="InterPro" id="IPR036640">
    <property type="entry name" value="ABC1_TM_sf"/>
</dbReference>
<feature type="domain" description="ABC transporter" evidence="11">
    <location>
        <begin position="250"/>
        <end position="480"/>
    </location>
</feature>
<dbReference type="InterPro" id="IPR003439">
    <property type="entry name" value="ABC_transporter-like_ATP-bd"/>
</dbReference>
<keyword evidence="6" id="KW-0547">Nucleotide-binding</keyword>
<dbReference type="KEGG" id="fcy:FRACYDRAFT_172872"/>
<evidence type="ECO:0000259" key="12">
    <source>
        <dbReference type="PROSITE" id="PS50929"/>
    </source>
</evidence>
<keyword evidence="14" id="KW-1185">Reference proteome</keyword>
<feature type="domain" description="ABC transporter" evidence="11">
    <location>
        <begin position="797"/>
        <end position="1032"/>
    </location>
</feature>
<dbReference type="Gene3D" id="3.40.50.300">
    <property type="entry name" value="P-loop containing nucleotide triphosphate hydrolases"/>
    <property type="match status" value="2"/>
</dbReference>
<dbReference type="PANTHER" id="PTHR24223">
    <property type="entry name" value="ATP-BINDING CASSETTE SUB-FAMILY C"/>
    <property type="match status" value="1"/>
</dbReference>
<evidence type="ECO:0000256" key="6">
    <source>
        <dbReference type="ARBA" id="ARBA00022741"/>
    </source>
</evidence>
<feature type="transmembrane region" description="Helical" evidence="10">
    <location>
        <begin position="698"/>
        <end position="718"/>
    </location>
</feature>
<feature type="transmembrane region" description="Helical" evidence="10">
    <location>
        <begin position="190"/>
        <end position="211"/>
    </location>
</feature>
<evidence type="ECO:0000256" key="7">
    <source>
        <dbReference type="ARBA" id="ARBA00022840"/>
    </source>
</evidence>
<reference evidence="13 14" key="1">
    <citation type="submission" date="2016-09" db="EMBL/GenBank/DDBJ databases">
        <title>Extensive genetic diversity and differential bi-allelic expression allows diatom success in the polar Southern Ocean.</title>
        <authorList>
            <consortium name="DOE Joint Genome Institute"/>
            <person name="Mock T."/>
            <person name="Otillar R.P."/>
            <person name="Strauss J."/>
            <person name="Dupont C."/>
            <person name="Frickenhaus S."/>
            <person name="Maumus F."/>
            <person name="Mcmullan M."/>
            <person name="Sanges R."/>
            <person name="Schmutz J."/>
            <person name="Toseland A."/>
            <person name="Valas R."/>
            <person name="Veluchamy A."/>
            <person name="Ward B.J."/>
            <person name="Allen A."/>
            <person name="Barry K."/>
            <person name="Falciatore A."/>
            <person name="Ferrante M."/>
            <person name="Fortunato A.E."/>
            <person name="Gloeckner G."/>
            <person name="Gruber A."/>
            <person name="Hipkin R."/>
            <person name="Janech M."/>
            <person name="Kroth P."/>
            <person name="Leese F."/>
            <person name="Lindquist E."/>
            <person name="Lyon B.R."/>
            <person name="Martin J."/>
            <person name="Mayer C."/>
            <person name="Parker M."/>
            <person name="Quesneville H."/>
            <person name="Raymond J."/>
            <person name="Uhlig C."/>
            <person name="Valentin K.U."/>
            <person name="Worden A.Z."/>
            <person name="Armbrust E.V."/>
            <person name="Bowler C."/>
            <person name="Green B."/>
            <person name="Moulton V."/>
            <person name="Van Oosterhout C."/>
            <person name="Grigoriev I."/>
        </authorList>
    </citation>
    <scope>NUCLEOTIDE SEQUENCE [LARGE SCALE GENOMIC DNA]</scope>
    <source>
        <strain evidence="13 14">CCMP1102</strain>
    </source>
</reference>
<dbReference type="InterPro" id="IPR011527">
    <property type="entry name" value="ABC1_TM_dom"/>
</dbReference>
<evidence type="ECO:0000256" key="5">
    <source>
        <dbReference type="ARBA" id="ARBA00022737"/>
    </source>
</evidence>
<dbReference type="PANTHER" id="PTHR24223:SF456">
    <property type="entry name" value="MULTIDRUG RESISTANCE-ASSOCIATED PROTEIN LETHAL(2)03659"/>
    <property type="match status" value="1"/>
</dbReference>
<dbReference type="Pfam" id="PF00664">
    <property type="entry name" value="ABC_membrane"/>
    <property type="match status" value="2"/>
</dbReference>
<dbReference type="EMBL" id="KV784369">
    <property type="protein sequence ID" value="OEU11111.1"/>
    <property type="molecule type" value="Genomic_DNA"/>
</dbReference>
<comment type="similarity">
    <text evidence="2">Belongs to the ABC transporter superfamily. ABCC family. Conjugate transporter (TC 3.A.1.208) subfamily.</text>
</comment>
<dbReference type="FunFam" id="3.40.50.300:FF:000838">
    <property type="entry name" value="ABC multidrug transporter (Eurofung)"/>
    <property type="match status" value="1"/>
</dbReference>
<evidence type="ECO:0000313" key="14">
    <source>
        <dbReference type="Proteomes" id="UP000095751"/>
    </source>
</evidence>
<feature type="transmembrane region" description="Helical" evidence="10">
    <location>
        <begin position="156"/>
        <end position="178"/>
    </location>
</feature>
<dbReference type="CDD" id="cd03250">
    <property type="entry name" value="ABCC_MRP_domain1"/>
    <property type="match status" value="1"/>
</dbReference>
<dbReference type="PROSITE" id="PS50893">
    <property type="entry name" value="ABC_TRANSPORTER_2"/>
    <property type="match status" value="2"/>
</dbReference>
<dbReference type="GO" id="GO:0140359">
    <property type="term" value="F:ABC-type transporter activity"/>
    <property type="evidence" value="ECO:0007669"/>
    <property type="project" value="InterPro"/>
</dbReference>
<evidence type="ECO:0000256" key="2">
    <source>
        <dbReference type="ARBA" id="ARBA00009726"/>
    </source>
</evidence>
<dbReference type="SUPFAM" id="SSF90123">
    <property type="entry name" value="ABC transporter transmembrane region"/>
    <property type="match status" value="2"/>
</dbReference>
<dbReference type="SMART" id="SM00382">
    <property type="entry name" value="AAA"/>
    <property type="match status" value="2"/>
</dbReference>
<keyword evidence="4 10" id="KW-0812">Transmembrane</keyword>
<dbReference type="CDD" id="cd03244">
    <property type="entry name" value="ABCC_MRP_domain2"/>
    <property type="match status" value="1"/>
</dbReference>
<feature type="domain" description="ABC transmembrane type-1" evidence="12">
    <location>
        <begin position="1"/>
        <end position="223"/>
    </location>
</feature>
<proteinExistence type="inferred from homology"/>
<evidence type="ECO:0000313" key="13">
    <source>
        <dbReference type="EMBL" id="OEU11111.1"/>
    </source>
</evidence>
<dbReference type="InParanoid" id="A0A1E7EYS0"/>
<dbReference type="AlphaFoldDB" id="A0A1E7EYS0"/>
<evidence type="ECO:0000256" key="4">
    <source>
        <dbReference type="ARBA" id="ARBA00022692"/>
    </source>
</evidence>
<keyword evidence="8 10" id="KW-1133">Transmembrane helix</keyword>
<feature type="transmembrane region" description="Helical" evidence="10">
    <location>
        <begin position="724"/>
        <end position="743"/>
    </location>
</feature>
<dbReference type="InterPro" id="IPR017871">
    <property type="entry name" value="ABC_transporter-like_CS"/>
</dbReference>
<dbReference type="FunCoup" id="A0A1E7EYS0">
    <property type="interactions" value="3"/>
</dbReference>
<accession>A0A1E7EYS0</accession>
<dbReference type="Proteomes" id="UP000095751">
    <property type="component" value="Unassembled WGS sequence"/>
</dbReference>
<dbReference type="CDD" id="cd18579">
    <property type="entry name" value="ABC_6TM_ABCC_D1"/>
    <property type="match status" value="1"/>
</dbReference>
<evidence type="ECO:0000256" key="1">
    <source>
        <dbReference type="ARBA" id="ARBA00004141"/>
    </source>
</evidence>
<feature type="transmembrane region" description="Helical" evidence="10">
    <location>
        <begin position="578"/>
        <end position="596"/>
    </location>
</feature>
<dbReference type="Gene3D" id="1.20.1560.10">
    <property type="entry name" value="ABC transporter type 1, transmembrane domain"/>
    <property type="match status" value="2"/>
</dbReference>
<feature type="transmembrane region" description="Helical" evidence="10">
    <location>
        <begin position="55"/>
        <end position="73"/>
    </location>
</feature>
<keyword evidence="9 10" id="KW-0472">Membrane</keyword>
<dbReference type="InterPro" id="IPR050173">
    <property type="entry name" value="ABC_transporter_C-like"/>
</dbReference>
<protein>
    <submittedName>
        <fullName evidence="13">ATP-binding cassette transporter</fullName>
    </submittedName>
</protein>
<evidence type="ECO:0000259" key="11">
    <source>
        <dbReference type="PROSITE" id="PS50893"/>
    </source>
</evidence>
<keyword evidence="3" id="KW-0813">Transport</keyword>
<dbReference type="InterPro" id="IPR003593">
    <property type="entry name" value="AAA+_ATPase"/>
</dbReference>
<dbReference type="PROSITE" id="PS50929">
    <property type="entry name" value="ABC_TM1F"/>
    <property type="match status" value="2"/>
</dbReference>
<sequence>MKTGIAIRSATVNIIYKHVLLLSPVGKSSLTSGEITNLVAVDCQKLYEVTQEGHLIWALPLSILLVTWFLCYVMGPSTLVGIVVLIAFLPIINLVTKQMTKVRSQRVKLSDERVEITCSMLMGIRSTKLNGYETKYKQRVEDVRSKELSLLAKEQAWWATTLVMTVSSPVLATGATFATYVLTTSSTNQHILTAADTFGVLLLFGALRFPINFAGRLIGKAAQALSAVRRISSFLQRPLQPTEEEEEEVVENGGVGCTSNDGLSFTAGDFSFELRKGQVLVVCGPVGSGKSTLINGILDEADRTMMVQKHGQYSYGPQDPFILNQSLRENILFGTPLNEKRYNAVLDACALRPDIQQLGGSDLIQIGERGVTLSGGQRQRISLARAAYKAAQSSSSCIILDDPFSALDAGTGKIVFERLIASPQALLKNSAVLLVTHASHFISHRSVDQILLMVNGRNQFMGTWDELTKFESSSSAVDDCYDEPTRQVAFLGFQFEPQINGLSAQYQYLKVYAIIVAISLFSTALRSEFTVTGGVRATKNVFNGMLGSVLRAPMSYFETVPMGRILNRFTYDTDVNDVTLTQVISMFIISCSWYVASIVVQVAILPWSAFVLFPISGLYLLLMHHYRHTGPDLQRIDALSRSPLQSMVSECLEGSTSIRIFHQDRNFITKFENIVDVNSSALLNYVSVQRWLGIRMEVLGSLVVLTTSVLVVCLNEQLNTTAGLAGLLITWTSNFTITLNFLVDTFSETEAAITAIERVDAMAELPSERSMETETTIMEDGSSINALSKSWPQQGLLEFKNVFLRYRDGLPLALNDLSFEIPAGKTCGIVGRTGAGKSSITVALFRLVEIESGQILLDGIDLSTLGLSDVRGRGMSIIPQDPFLAGANLRECLDPFEQRTDGEIMEALQSVRMGSSTATTEVLLSMKLEEGGSNYSVGERQLLNLARALLSQPKVLVLDEATASIDGETDAFIQRMLRTRFPNTTLVTIAHRLNTVMDYDCVLVMDNGRASEFDSPTNLLSNEEGIFSQLVDATGIESSKALRQMAVEASASKL</sequence>
<keyword evidence="7 13" id="KW-0067">ATP-binding</keyword>
<evidence type="ECO:0000256" key="9">
    <source>
        <dbReference type="ARBA" id="ARBA00023136"/>
    </source>
</evidence>
<dbReference type="InterPro" id="IPR044746">
    <property type="entry name" value="ABCC_6TM_D1"/>
</dbReference>
<evidence type="ECO:0000256" key="8">
    <source>
        <dbReference type="ARBA" id="ARBA00022989"/>
    </source>
</evidence>
<dbReference type="CDD" id="cd18580">
    <property type="entry name" value="ABC_6TM_ABCC_D2"/>
    <property type="match status" value="1"/>
</dbReference>
<gene>
    <name evidence="13" type="ORF">FRACYDRAFT_172872</name>
</gene>
<dbReference type="GO" id="GO:0016020">
    <property type="term" value="C:membrane"/>
    <property type="evidence" value="ECO:0007669"/>
    <property type="project" value="UniProtKB-SubCell"/>
</dbReference>
<dbReference type="FunFam" id="1.20.1560.10:FF:000013">
    <property type="entry name" value="ABC transporter C family member 2"/>
    <property type="match status" value="1"/>
</dbReference>
<organism evidence="13 14">
    <name type="scientific">Fragilariopsis cylindrus CCMP1102</name>
    <dbReference type="NCBI Taxonomy" id="635003"/>
    <lineage>
        <taxon>Eukaryota</taxon>
        <taxon>Sar</taxon>
        <taxon>Stramenopiles</taxon>
        <taxon>Ochrophyta</taxon>
        <taxon>Bacillariophyta</taxon>
        <taxon>Bacillariophyceae</taxon>
        <taxon>Bacillariophycidae</taxon>
        <taxon>Bacillariales</taxon>
        <taxon>Bacillariaceae</taxon>
        <taxon>Fragilariopsis</taxon>
    </lineage>
</organism>
<dbReference type="OrthoDB" id="6500128at2759"/>
<feature type="domain" description="ABC transmembrane type-1" evidence="12">
    <location>
        <begin position="511"/>
        <end position="751"/>
    </location>
</feature>
<feature type="transmembrane region" description="Helical" evidence="10">
    <location>
        <begin position="602"/>
        <end position="622"/>
    </location>
</feature>
<dbReference type="InterPro" id="IPR044726">
    <property type="entry name" value="ABCC_6TM_D2"/>
</dbReference>
<dbReference type="GO" id="GO:0016887">
    <property type="term" value="F:ATP hydrolysis activity"/>
    <property type="evidence" value="ECO:0007669"/>
    <property type="project" value="InterPro"/>
</dbReference>
<evidence type="ECO:0000256" key="3">
    <source>
        <dbReference type="ARBA" id="ARBA00022448"/>
    </source>
</evidence>
<comment type="subcellular location">
    <subcellularLocation>
        <location evidence="1">Membrane</location>
        <topology evidence="1">Multi-pass membrane protein</topology>
    </subcellularLocation>
</comment>
<name>A0A1E7EYS0_9STRA</name>
<keyword evidence="5" id="KW-0677">Repeat</keyword>
<feature type="transmembrane region" description="Helical" evidence="10">
    <location>
        <begin position="79"/>
        <end position="96"/>
    </location>
</feature>
<dbReference type="GO" id="GO:0005524">
    <property type="term" value="F:ATP binding"/>
    <property type="evidence" value="ECO:0007669"/>
    <property type="project" value="UniProtKB-KW"/>
</dbReference>
<dbReference type="InterPro" id="IPR027417">
    <property type="entry name" value="P-loop_NTPase"/>
</dbReference>
<dbReference type="SUPFAM" id="SSF52540">
    <property type="entry name" value="P-loop containing nucleoside triphosphate hydrolases"/>
    <property type="match status" value="2"/>
</dbReference>
<evidence type="ECO:0000256" key="10">
    <source>
        <dbReference type="SAM" id="Phobius"/>
    </source>
</evidence>